<feature type="transmembrane region" description="Helical" evidence="2">
    <location>
        <begin position="66"/>
        <end position="85"/>
    </location>
</feature>
<keyword evidence="2" id="KW-1133">Transmembrane helix</keyword>
<dbReference type="Proteomes" id="UP000249605">
    <property type="component" value="Plasmid unnamed1"/>
</dbReference>
<dbReference type="RefSeq" id="WP_111068081.1">
    <property type="nucleotide sequence ID" value="NZ_CP029830.1"/>
</dbReference>
<evidence type="ECO:0000256" key="2">
    <source>
        <dbReference type="SAM" id="Phobius"/>
    </source>
</evidence>
<dbReference type="KEGG" id="azm:DM194_13255"/>
<feature type="chain" id="PRO_5016145616" description="Diguanylate cyclase" evidence="3">
    <location>
        <begin position="21"/>
        <end position="255"/>
    </location>
</feature>
<evidence type="ECO:0000313" key="4">
    <source>
        <dbReference type="EMBL" id="AWU95312.1"/>
    </source>
</evidence>
<dbReference type="EMBL" id="CP029830">
    <property type="protein sequence ID" value="AWU95312.1"/>
    <property type="molecule type" value="Genomic_DNA"/>
</dbReference>
<accession>A0A2U9S7C5</accession>
<gene>
    <name evidence="4" type="ORF">DM194_13255</name>
</gene>
<evidence type="ECO:0000256" key="1">
    <source>
        <dbReference type="SAM" id="MobiDB-lite"/>
    </source>
</evidence>
<dbReference type="AlphaFoldDB" id="A0A2U9S7C5"/>
<keyword evidence="5" id="KW-1185">Reference proteome</keyword>
<evidence type="ECO:0000256" key="3">
    <source>
        <dbReference type="SAM" id="SignalP"/>
    </source>
</evidence>
<protein>
    <recommendedName>
        <fullName evidence="6">Diguanylate cyclase</fullName>
    </recommendedName>
</protein>
<keyword evidence="2" id="KW-0812">Transmembrane</keyword>
<dbReference type="OrthoDB" id="6028296at2"/>
<reference evidence="4 5" key="1">
    <citation type="submission" date="2018-06" db="EMBL/GenBank/DDBJ databases">
        <title>Complete genome sequencing of Azospirillum sp. M2T2B2.</title>
        <authorList>
            <person name="Heo J."/>
            <person name="Kim S.-J."/>
            <person name="Kwon S.-W."/>
            <person name="Anandham R."/>
        </authorList>
    </citation>
    <scope>NUCLEOTIDE SEQUENCE [LARGE SCALE GENOMIC DNA]</scope>
    <source>
        <strain evidence="4 5">M2T2B2</strain>
        <plasmid evidence="4 5">unnamed1</plasmid>
    </source>
</reference>
<evidence type="ECO:0008006" key="6">
    <source>
        <dbReference type="Google" id="ProtNLM"/>
    </source>
</evidence>
<organism evidence="4 5">
    <name type="scientific">Azospirillum ramasamyi</name>
    <dbReference type="NCBI Taxonomy" id="682998"/>
    <lineage>
        <taxon>Bacteria</taxon>
        <taxon>Pseudomonadati</taxon>
        <taxon>Pseudomonadota</taxon>
        <taxon>Alphaproteobacteria</taxon>
        <taxon>Rhodospirillales</taxon>
        <taxon>Azospirillaceae</taxon>
        <taxon>Azospirillum</taxon>
    </lineage>
</organism>
<keyword evidence="4" id="KW-0614">Plasmid</keyword>
<feature type="signal peptide" evidence="3">
    <location>
        <begin position="1"/>
        <end position="20"/>
    </location>
</feature>
<keyword evidence="3" id="KW-0732">Signal</keyword>
<keyword evidence="2" id="KW-0472">Membrane</keyword>
<name>A0A2U9S7C5_9PROT</name>
<geneLocation type="plasmid" evidence="4 5">
    <name>unnamed1</name>
</geneLocation>
<evidence type="ECO:0000313" key="5">
    <source>
        <dbReference type="Proteomes" id="UP000249605"/>
    </source>
</evidence>
<proteinExistence type="predicted"/>
<sequence>MKALVTTTLSVMALSAVTFATVAVGTRTRTRTRVVGKRGKHPAVGRAHPPAPAPSAETLDRAMRDVVAYGLLPAGALAGLADWLVHRRMDIQHTAGAKESLMHIVMSGQAAIPGLALLLLETNPRSLALMAAGLLSHEATMMADLRYAIARRPVPPVEQKLHGIQNMFPAVPLAMAAASYLAQRREGKEPEPALRFRRDIPPAHLAVIAAAMLVDGAAFAVELAEGLRENGGRLEPDRRGKPARAAAPADLCEAV</sequence>
<feature type="region of interest" description="Disordered" evidence="1">
    <location>
        <begin position="35"/>
        <end position="56"/>
    </location>
</feature>